<protein>
    <submittedName>
        <fullName evidence="1">Uncharacterized protein</fullName>
    </submittedName>
</protein>
<evidence type="ECO:0000313" key="1">
    <source>
        <dbReference type="EMBL" id="ADI21494.1"/>
    </source>
</evidence>
<dbReference type="EMBL" id="GU567956">
    <property type="protein sequence ID" value="ADI21494.1"/>
    <property type="molecule type" value="Genomic_DNA"/>
</dbReference>
<dbReference type="AlphaFoldDB" id="E7C220"/>
<organism evidence="1">
    <name type="scientific">uncultured myxobacterium HF0070_11L13</name>
    <dbReference type="NCBI Taxonomy" id="723554"/>
    <lineage>
        <taxon>Bacteria</taxon>
        <taxon>Pseudomonadati</taxon>
        <taxon>Myxococcota</taxon>
        <taxon>Myxococcia</taxon>
        <taxon>Myxococcales</taxon>
        <taxon>environmental samples</taxon>
    </lineage>
</organism>
<sequence length="116" mass="13577">MLENQHKFYYEAYAIQFSKIERSRASEAPNRLSAPRSTAVRLVTWKRFIWIPIAPVNPKNEKKRKKVKKTYFSLNIHKDTGFCCFFELSRDRINPYPVSAGPPTLNYDSFCAALQQ</sequence>
<proteinExistence type="predicted"/>
<name>E7C220_9BACT</name>
<reference evidence="1" key="1">
    <citation type="submission" date="2010-01" db="EMBL/GenBank/DDBJ databases">
        <title>Genome fragments of uncultured bacteria from the North Pacific subtropical Gyre.</title>
        <authorList>
            <person name="Pham V.D."/>
            <person name="Delong E.F."/>
        </authorList>
    </citation>
    <scope>NUCLEOTIDE SEQUENCE</scope>
</reference>
<accession>E7C220</accession>